<dbReference type="InterPro" id="IPR057533">
    <property type="entry name" value="PSI_Plexin-B"/>
</dbReference>
<keyword evidence="15" id="KW-1185">Reference proteome</keyword>
<feature type="domain" description="IPT/TIG" evidence="13">
    <location>
        <begin position="326"/>
        <end position="442"/>
    </location>
</feature>
<keyword evidence="11" id="KW-0325">Glycoprotein</keyword>
<dbReference type="OMA" id="CNGRERI"/>
<evidence type="ECO:0000259" key="13">
    <source>
        <dbReference type="SMART" id="SM00429"/>
    </source>
</evidence>
<dbReference type="Pfam" id="PF08337">
    <property type="entry name" value="Plexin_cytopl"/>
    <property type="match status" value="2"/>
</dbReference>
<evidence type="ECO:0000256" key="9">
    <source>
        <dbReference type="ARBA" id="ARBA00023157"/>
    </source>
</evidence>
<dbReference type="Pfam" id="PF24317">
    <property type="entry name" value="PSI_Plexin-B"/>
    <property type="match status" value="1"/>
</dbReference>
<evidence type="ECO:0000256" key="7">
    <source>
        <dbReference type="ARBA" id="ARBA00022989"/>
    </source>
</evidence>
<comment type="subcellular location">
    <subcellularLocation>
        <location evidence="1">Cell membrane</location>
        <topology evidence="1">Single-pass type I membrane protein</topology>
    </subcellularLocation>
</comment>
<reference evidence="14" key="1">
    <citation type="submission" date="2025-08" db="UniProtKB">
        <authorList>
            <consortium name="Ensembl"/>
        </authorList>
    </citation>
    <scope>IDENTIFICATION</scope>
</reference>
<protein>
    <recommendedName>
        <fullName evidence="13">IPT/TIG domain-containing protein</fullName>
    </recommendedName>
</protein>
<dbReference type="InterPro" id="IPR014756">
    <property type="entry name" value="Ig_E-set"/>
</dbReference>
<dbReference type="Pfam" id="PF01833">
    <property type="entry name" value="TIG"/>
    <property type="match status" value="3"/>
</dbReference>
<dbReference type="Gene3D" id="1.10.506.10">
    <property type="entry name" value="GTPase Activation - p120gap, domain 1"/>
    <property type="match status" value="1"/>
</dbReference>
<evidence type="ECO:0000256" key="5">
    <source>
        <dbReference type="ARBA" id="ARBA00022729"/>
    </source>
</evidence>
<dbReference type="SUPFAM" id="SSF48350">
    <property type="entry name" value="GTPase activation domain, GAP"/>
    <property type="match status" value="1"/>
</dbReference>
<keyword evidence="3" id="KW-1003">Cell membrane</keyword>
<accession>A0A8C4QWK7</accession>
<dbReference type="SUPFAM" id="SSF81296">
    <property type="entry name" value="E set domains"/>
    <property type="match status" value="3"/>
</dbReference>
<dbReference type="GO" id="GO:0007162">
    <property type="term" value="P:negative regulation of cell adhesion"/>
    <property type="evidence" value="ECO:0007669"/>
    <property type="project" value="TreeGrafter"/>
</dbReference>
<feature type="domain" description="IPT/TIG" evidence="13">
    <location>
        <begin position="239"/>
        <end position="324"/>
    </location>
</feature>
<dbReference type="AlphaFoldDB" id="A0A8C4QWK7"/>
<keyword evidence="7 12" id="KW-1133">Transmembrane helix</keyword>
<dbReference type="Gene3D" id="2.60.40.10">
    <property type="entry name" value="Immunoglobulins"/>
    <property type="match status" value="2"/>
</dbReference>
<keyword evidence="4 12" id="KW-0812">Transmembrane</keyword>
<keyword evidence="5" id="KW-0732">Signal</keyword>
<sequence>MMSNSLQPVGQPVELQLQAFNLDRLQDQMFQCAVRVGSKEFISPAEVKVEDSALSARTLSCWFTFDYEEELAQLEAPVILRWQEWPDRTVDMTSSINLTLYKCTVGRVDCSLCLAVKASLNCSWCDNPPRCLHKNSCQAGLSRSICPAPNIRSIEPTLGPMEGGTQLTVYGSNLGQKFEDVKIILVAGVYCTPIRRLYNISTRVVCETSAKGLKDKGSVSITVAGKETVMSTQLFTYKDPRLGSFWPREGPEAGGTLLTIRGHNLNIGNDVEVFLGKVACRVDTMTTESIVCETGMVAEPTMSSVTVQFGTKATRLLDQKFEYIANPIIYGIKPQVSFFSGGRNVSVEGDRLNSVQHPIMAVRLLFPAVARSPRGLPAHADSTADMAEGKCSVKNTTFMMCLTPNATPVMPLEYNADVPAEVIFVLDGLHLSMANRARFTYLPDPTFNLLSRDANSPHNYKPGSPITAEGAGLDRAMQQDEVTAFLGDKECDIKTLTRTHLYCQPPAGLPPGKQHKFRVVMGNLKFDLGYVIYADEPVITFPLEAQIAAGVGSALLILAVVIIVVIYRRKSKRALRNYMKVQTQLENLEITVRDQCKKQFSDLMTEMEDLSSDLFVTGIPFLDYKTYLERIFFPGQRNPMGHDLEVPVGRKHTVEQGLQLLSNLLCSKPFLTTFIHTLEAQPRVTARDRGHVASLLTVALYDKLEYYTDILRTLVSDLVAHYVARNPKLMLRRTETVAEKMLTNWMSICLHGFLKERAGEPLFLLFRAIKQQVEKGPVDAILRKAKYSLNDTRLLGDDVDYHGMVLNATVENSGEDGPTVVRVLDCDTISQVKEKILDQVYRNVPFSQRPQVDAVDLEWHSPTARHFTLSDEDRTSASQGCWKRINTLRHYEIQEGATMFLVPSSPENQMNPHPYRDMTVAACMESVSDEEDCVRKWHLVKGVEEADTMAMRKGSEQERGQGKVIAEIYLTRLLSMKGILQNFVDGLFSMVLNAHGSVPLAVKYFFDFLDEEAERHGVADQETLHIWKTNSLPLRFWVNIIKNPQFVFDIQVSDIVDSALTVIAQTFMDSCTTVDQKLGRVWSEIVERGKRKWNGLLLRFETTAHLLNKDLFSFPQDSPINKLLYAREIPRYKKMVEKYFVDVRQMAPVSDQEMNTALTDEARNHGHELKPMVALHELYKYISKYYEQIITALEVDPIAQKMQLSYRLQQVAAALEHKVTDL</sequence>
<dbReference type="InterPro" id="IPR031148">
    <property type="entry name" value="Plexin"/>
</dbReference>
<evidence type="ECO:0000256" key="8">
    <source>
        <dbReference type="ARBA" id="ARBA00023136"/>
    </source>
</evidence>
<proteinExistence type="inferred from homology"/>
<evidence type="ECO:0000256" key="3">
    <source>
        <dbReference type="ARBA" id="ARBA00022475"/>
    </source>
</evidence>
<dbReference type="GO" id="GO:0008360">
    <property type="term" value="P:regulation of cell shape"/>
    <property type="evidence" value="ECO:0007669"/>
    <property type="project" value="TreeGrafter"/>
</dbReference>
<evidence type="ECO:0000256" key="6">
    <source>
        <dbReference type="ARBA" id="ARBA00022737"/>
    </source>
</evidence>
<evidence type="ECO:0000313" key="15">
    <source>
        <dbReference type="Proteomes" id="UP000694388"/>
    </source>
</evidence>
<dbReference type="FunFam" id="2.60.40.10:FF:000203">
    <property type="entry name" value="Plexin B2"/>
    <property type="match status" value="1"/>
</dbReference>
<feature type="domain" description="IPT/TIG" evidence="13">
    <location>
        <begin position="148"/>
        <end position="238"/>
    </location>
</feature>
<dbReference type="GO" id="GO:0030334">
    <property type="term" value="P:regulation of cell migration"/>
    <property type="evidence" value="ECO:0007669"/>
    <property type="project" value="TreeGrafter"/>
</dbReference>
<feature type="transmembrane region" description="Helical" evidence="12">
    <location>
        <begin position="547"/>
        <end position="567"/>
    </location>
</feature>
<dbReference type="PANTHER" id="PTHR22625">
    <property type="entry name" value="PLEXIN"/>
    <property type="match status" value="1"/>
</dbReference>
<comment type="similarity">
    <text evidence="2">Belongs to the plexin family.</text>
</comment>
<dbReference type="InterPro" id="IPR013783">
    <property type="entry name" value="Ig-like_fold"/>
</dbReference>
<evidence type="ECO:0000256" key="1">
    <source>
        <dbReference type="ARBA" id="ARBA00004251"/>
    </source>
</evidence>
<dbReference type="InterPro" id="IPR046800">
    <property type="entry name" value="Plexin_RBD"/>
</dbReference>
<organism evidence="14 15">
    <name type="scientific">Eptatretus burgeri</name>
    <name type="common">Inshore hagfish</name>
    <dbReference type="NCBI Taxonomy" id="7764"/>
    <lineage>
        <taxon>Eukaryota</taxon>
        <taxon>Metazoa</taxon>
        <taxon>Chordata</taxon>
        <taxon>Craniata</taxon>
        <taxon>Vertebrata</taxon>
        <taxon>Cyclostomata</taxon>
        <taxon>Myxini</taxon>
        <taxon>Myxiniformes</taxon>
        <taxon>Myxinidae</taxon>
        <taxon>Eptatretinae</taxon>
        <taxon>Eptatretus</taxon>
    </lineage>
</organism>
<keyword evidence="9" id="KW-1015">Disulfide bond</keyword>
<dbReference type="InterPro" id="IPR041362">
    <property type="entry name" value="TIG2_plexin"/>
</dbReference>
<dbReference type="Ensembl" id="ENSEBUT00000021874.1">
    <property type="protein sequence ID" value="ENSEBUP00000021298.1"/>
    <property type="gene ID" value="ENSEBUG00000013160.1"/>
</dbReference>
<dbReference type="SMART" id="SM00429">
    <property type="entry name" value="IPT"/>
    <property type="match status" value="3"/>
</dbReference>
<keyword evidence="10" id="KW-0675">Receptor</keyword>
<dbReference type="Pfam" id="PF18020">
    <property type="entry name" value="TIG_2"/>
    <property type="match status" value="1"/>
</dbReference>
<evidence type="ECO:0000256" key="11">
    <source>
        <dbReference type="ARBA" id="ARBA00023180"/>
    </source>
</evidence>
<evidence type="ECO:0000256" key="4">
    <source>
        <dbReference type="ARBA" id="ARBA00022692"/>
    </source>
</evidence>
<reference evidence="14" key="2">
    <citation type="submission" date="2025-09" db="UniProtKB">
        <authorList>
            <consortium name="Ensembl"/>
        </authorList>
    </citation>
    <scope>IDENTIFICATION</scope>
</reference>
<keyword evidence="8 12" id="KW-0472">Membrane</keyword>
<keyword evidence="6" id="KW-0677">Repeat</keyword>
<evidence type="ECO:0000256" key="10">
    <source>
        <dbReference type="ARBA" id="ARBA00023170"/>
    </source>
</evidence>
<dbReference type="GO" id="GO:0017154">
    <property type="term" value="F:semaphorin receptor activity"/>
    <property type="evidence" value="ECO:0007669"/>
    <property type="project" value="InterPro"/>
</dbReference>
<dbReference type="Pfam" id="PF20170">
    <property type="entry name" value="Plexin_RBD"/>
    <property type="match status" value="1"/>
</dbReference>
<dbReference type="GO" id="GO:0002116">
    <property type="term" value="C:semaphorin receptor complex"/>
    <property type="evidence" value="ECO:0007669"/>
    <property type="project" value="TreeGrafter"/>
</dbReference>
<dbReference type="InterPro" id="IPR013548">
    <property type="entry name" value="Plexin_cytoplasmic_RasGAP_dom"/>
</dbReference>
<dbReference type="InterPro" id="IPR008936">
    <property type="entry name" value="Rho_GTPase_activation_prot"/>
</dbReference>
<dbReference type="PANTHER" id="PTHR22625:SF36">
    <property type="entry name" value="PLEXIN-B1"/>
    <property type="match status" value="1"/>
</dbReference>
<dbReference type="Gene3D" id="3.10.20.90">
    <property type="entry name" value="Phosphatidylinositol 3-kinase Catalytic Subunit, Chain A, domain 1"/>
    <property type="match status" value="1"/>
</dbReference>
<evidence type="ECO:0000313" key="14">
    <source>
        <dbReference type="Ensembl" id="ENSEBUP00000021298.1"/>
    </source>
</evidence>
<dbReference type="GeneTree" id="ENSGT01150000286928"/>
<dbReference type="Proteomes" id="UP000694388">
    <property type="component" value="Unplaced"/>
</dbReference>
<name>A0A8C4QWK7_EPTBU</name>
<dbReference type="InterPro" id="IPR002909">
    <property type="entry name" value="IPT_dom"/>
</dbReference>
<dbReference type="GO" id="GO:0005886">
    <property type="term" value="C:plasma membrane"/>
    <property type="evidence" value="ECO:0007669"/>
    <property type="project" value="UniProtKB-SubCell"/>
</dbReference>
<dbReference type="CDD" id="cd00603">
    <property type="entry name" value="IPT_PCSR"/>
    <property type="match status" value="1"/>
</dbReference>
<evidence type="ECO:0000256" key="12">
    <source>
        <dbReference type="SAM" id="Phobius"/>
    </source>
</evidence>
<dbReference type="GO" id="GO:0050772">
    <property type="term" value="P:positive regulation of axonogenesis"/>
    <property type="evidence" value="ECO:0007669"/>
    <property type="project" value="TreeGrafter"/>
</dbReference>
<evidence type="ECO:0000256" key="2">
    <source>
        <dbReference type="ARBA" id="ARBA00010297"/>
    </source>
</evidence>